<organism evidence="3">
    <name type="scientific">Capitella teleta</name>
    <name type="common">Polychaete worm</name>
    <dbReference type="NCBI Taxonomy" id="283909"/>
    <lineage>
        <taxon>Eukaryota</taxon>
        <taxon>Metazoa</taxon>
        <taxon>Spiralia</taxon>
        <taxon>Lophotrochozoa</taxon>
        <taxon>Annelida</taxon>
        <taxon>Polychaeta</taxon>
        <taxon>Sedentaria</taxon>
        <taxon>Scolecida</taxon>
        <taxon>Capitellidae</taxon>
        <taxon>Capitella</taxon>
    </lineage>
</organism>
<dbReference type="SUPFAM" id="SSF50729">
    <property type="entry name" value="PH domain-like"/>
    <property type="match status" value="1"/>
</dbReference>
<dbReference type="AlphaFoldDB" id="R7UM14"/>
<feature type="domain" description="Myotubularin phosphatase" evidence="2">
    <location>
        <begin position="124"/>
        <end position="500"/>
    </location>
</feature>
<dbReference type="GO" id="GO:0046856">
    <property type="term" value="P:phosphatidylinositol dephosphorylation"/>
    <property type="evidence" value="ECO:0007669"/>
    <property type="project" value="TreeGrafter"/>
</dbReference>
<accession>R7UM14</accession>
<gene>
    <name evidence="3" type="ORF">CAPTEDRAFT_168491</name>
</gene>
<dbReference type="EMBL" id="KB300141">
    <property type="protein sequence ID" value="ELU07118.1"/>
    <property type="molecule type" value="Genomic_DNA"/>
</dbReference>
<sequence>MEFAEFIRTPRVEKVTLYRANTPPLEGTLCVTGHHLILSRRQDDDEEELWLLHRNIDSFEKKLTGSVGTLTLKCKDFHIMHLEIPSIDDCFNVAASVEQLSNVDNINLSYPFFFRPMFDIFEDGWQAYTVESEFNRLQKYLSADWRISSLNRTFEVCSGYPHLVIVPKSVDDETIVRAAGFRQNGRFPVLSYYHKDNSMVIMRCSQPLSGPNNKRCKEDERLVNAVLGIGRRGYILDTRSPTTAKLATAKGGGVEPEAHYSQWRRIHQSMERYQILHESIIKLVEACYDVNCGMDKWLSKLDSSGWLTHVKDALTCACVAAQCVDKEGASVLVHGSEGADSTVLVTSLAQLILDPDCRTVRGLEALIEREWLHGGHPFADRCSKSAFATSRQRMESPVFLLFLDSIWQIWTQFPCSFEFNEDFLIMLFKHAYASQFGTFLCNNERDRAVYQVKDKTVSLWSYINRPEVLTKFLNALYDPNASVIWPSVAPQSLQLWTGLYQQWQKYHPVQREVWDEIVKIKETDKEAKSRVVKLRKHLVNLEREALDNGLIPAPNQVPGAHAY</sequence>
<dbReference type="InterPro" id="IPR030564">
    <property type="entry name" value="Myotubularin"/>
</dbReference>
<dbReference type="CDD" id="cd13211">
    <property type="entry name" value="PH-GRAM_MTMR9"/>
    <property type="match status" value="1"/>
</dbReference>
<name>R7UM14_CAPTE</name>
<evidence type="ECO:0000313" key="4">
    <source>
        <dbReference type="EnsemblMetazoa" id="CapteP168491"/>
    </source>
</evidence>
<dbReference type="STRING" id="283909.R7UM14"/>
<evidence type="ECO:0000313" key="3">
    <source>
        <dbReference type="EMBL" id="ELU07118.1"/>
    </source>
</evidence>
<dbReference type="GO" id="GO:0005737">
    <property type="term" value="C:cytoplasm"/>
    <property type="evidence" value="ECO:0007669"/>
    <property type="project" value="TreeGrafter"/>
</dbReference>
<reference evidence="3 5" key="2">
    <citation type="journal article" date="2013" name="Nature">
        <title>Insights into bilaterian evolution from three spiralian genomes.</title>
        <authorList>
            <person name="Simakov O."/>
            <person name="Marletaz F."/>
            <person name="Cho S.J."/>
            <person name="Edsinger-Gonzales E."/>
            <person name="Havlak P."/>
            <person name="Hellsten U."/>
            <person name="Kuo D.H."/>
            <person name="Larsson T."/>
            <person name="Lv J."/>
            <person name="Arendt D."/>
            <person name="Savage R."/>
            <person name="Osoegawa K."/>
            <person name="de Jong P."/>
            <person name="Grimwood J."/>
            <person name="Chapman J.A."/>
            <person name="Shapiro H."/>
            <person name="Aerts A."/>
            <person name="Otillar R.P."/>
            <person name="Terry A.Y."/>
            <person name="Boore J.L."/>
            <person name="Grigoriev I.V."/>
            <person name="Lindberg D.R."/>
            <person name="Seaver E.C."/>
            <person name="Weisblat D.A."/>
            <person name="Putnam N.H."/>
            <person name="Rokhsar D.S."/>
        </authorList>
    </citation>
    <scope>NUCLEOTIDE SEQUENCE</scope>
    <source>
        <strain evidence="3 5">I ESC-2004</strain>
    </source>
</reference>
<evidence type="ECO:0000259" key="2">
    <source>
        <dbReference type="PROSITE" id="PS51339"/>
    </source>
</evidence>
<dbReference type="EMBL" id="AMQN01007173">
    <property type="status" value="NOT_ANNOTATED_CDS"/>
    <property type="molecule type" value="Genomic_DNA"/>
</dbReference>
<dbReference type="PROSITE" id="PS51339">
    <property type="entry name" value="PPASE_MYOTUBULARIN"/>
    <property type="match status" value="1"/>
</dbReference>
<reference evidence="5" key="1">
    <citation type="submission" date="2012-12" db="EMBL/GenBank/DDBJ databases">
        <authorList>
            <person name="Hellsten U."/>
            <person name="Grimwood J."/>
            <person name="Chapman J.A."/>
            <person name="Shapiro H."/>
            <person name="Aerts A."/>
            <person name="Otillar R.P."/>
            <person name="Terry A.Y."/>
            <person name="Boore J.L."/>
            <person name="Simakov O."/>
            <person name="Marletaz F."/>
            <person name="Cho S.-J."/>
            <person name="Edsinger-Gonzales E."/>
            <person name="Havlak P."/>
            <person name="Kuo D.-H."/>
            <person name="Larsson T."/>
            <person name="Lv J."/>
            <person name="Arendt D."/>
            <person name="Savage R."/>
            <person name="Osoegawa K."/>
            <person name="de Jong P."/>
            <person name="Lindberg D.R."/>
            <person name="Seaver E.C."/>
            <person name="Weisblat D.A."/>
            <person name="Putnam N.H."/>
            <person name="Grigoriev I.V."/>
            <person name="Rokhsar D.S."/>
        </authorList>
    </citation>
    <scope>NUCLEOTIDE SEQUENCE</scope>
    <source>
        <strain evidence="5">I ESC-2004</strain>
    </source>
</reference>
<dbReference type="PANTHER" id="PTHR10807">
    <property type="entry name" value="MYOTUBULARIN-RELATED"/>
    <property type="match status" value="1"/>
</dbReference>
<dbReference type="CDD" id="cd14536">
    <property type="entry name" value="PTP-MTMR9"/>
    <property type="match status" value="1"/>
</dbReference>
<dbReference type="EnsemblMetazoa" id="CapteT168491">
    <property type="protein sequence ID" value="CapteP168491"/>
    <property type="gene ID" value="CapteG168491"/>
</dbReference>
<dbReference type="PANTHER" id="PTHR10807:SF73">
    <property type="entry name" value="LD06050P"/>
    <property type="match status" value="1"/>
</dbReference>
<dbReference type="Pfam" id="PF06602">
    <property type="entry name" value="Myotub-related"/>
    <property type="match status" value="1"/>
</dbReference>
<dbReference type="InterPro" id="IPR010569">
    <property type="entry name" value="Myotubularin-like_Pase_dom"/>
</dbReference>
<evidence type="ECO:0000313" key="5">
    <source>
        <dbReference type="Proteomes" id="UP000014760"/>
    </source>
</evidence>
<dbReference type="Proteomes" id="UP000014760">
    <property type="component" value="Unassembled WGS sequence"/>
</dbReference>
<evidence type="ECO:0000256" key="1">
    <source>
        <dbReference type="ARBA" id="ARBA00007471"/>
    </source>
</evidence>
<dbReference type="InterPro" id="IPR011993">
    <property type="entry name" value="PH-like_dom_sf"/>
</dbReference>
<dbReference type="SUPFAM" id="SSF52799">
    <property type="entry name" value="(Phosphotyrosine protein) phosphatases II"/>
    <property type="match status" value="1"/>
</dbReference>
<reference evidence="4" key="3">
    <citation type="submission" date="2015-06" db="UniProtKB">
        <authorList>
            <consortium name="EnsemblMetazoa"/>
        </authorList>
    </citation>
    <scope>IDENTIFICATION</scope>
</reference>
<comment type="similarity">
    <text evidence="1">Belongs to the protein-tyrosine phosphatase family. Non-receptor class myotubularin subfamily.</text>
</comment>
<proteinExistence type="inferred from homology"/>
<dbReference type="GO" id="GO:0019903">
    <property type="term" value="F:protein phosphatase binding"/>
    <property type="evidence" value="ECO:0007669"/>
    <property type="project" value="TreeGrafter"/>
</dbReference>
<dbReference type="Gene3D" id="2.30.29.30">
    <property type="entry name" value="Pleckstrin-homology domain (PH domain)/Phosphotyrosine-binding domain (PTB)"/>
    <property type="match status" value="1"/>
</dbReference>
<dbReference type="InterPro" id="IPR029021">
    <property type="entry name" value="Prot-tyrosine_phosphatase-like"/>
</dbReference>
<dbReference type="HOGENOM" id="CLU_001839_3_1_1"/>
<protein>
    <recommendedName>
        <fullName evidence="2">Myotubularin phosphatase domain-containing protein</fullName>
    </recommendedName>
</protein>
<dbReference type="OMA" id="IEREWIC"/>
<keyword evidence="5" id="KW-1185">Reference proteome</keyword>
<dbReference type="InterPro" id="IPR048994">
    <property type="entry name" value="PH-GRAM_MTMR6-9"/>
</dbReference>
<dbReference type="GO" id="GO:0010507">
    <property type="term" value="P:negative regulation of autophagy"/>
    <property type="evidence" value="ECO:0007669"/>
    <property type="project" value="TreeGrafter"/>
</dbReference>
<dbReference type="FunCoup" id="R7UM14">
    <property type="interactions" value="1558"/>
</dbReference>
<dbReference type="Pfam" id="PF21098">
    <property type="entry name" value="PH-GRAM_MTMR6-like"/>
    <property type="match status" value="1"/>
</dbReference>
<dbReference type="OrthoDB" id="271628at2759"/>